<name>A0AAP0HCH7_9MAGN</name>
<accession>A0AAP0HCH7</accession>
<dbReference type="EMBL" id="JBBNAG010000013">
    <property type="protein sequence ID" value="KAK9083188.1"/>
    <property type="molecule type" value="Genomic_DNA"/>
</dbReference>
<dbReference type="AlphaFoldDB" id="A0AAP0HCH7"/>
<feature type="region of interest" description="Disordered" evidence="1">
    <location>
        <begin position="16"/>
        <end position="41"/>
    </location>
</feature>
<gene>
    <name evidence="2" type="ORF">Scep_029659</name>
</gene>
<protein>
    <submittedName>
        <fullName evidence="2">Uncharacterized protein</fullName>
    </submittedName>
</protein>
<evidence type="ECO:0000313" key="2">
    <source>
        <dbReference type="EMBL" id="KAK9083188.1"/>
    </source>
</evidence>
<evidence type="ECO:0000256" key="1">
    <source>
        <dbReference type="SAM" id="MobiDB-lite"/>
    </source>
</evidence>
<comment type="caution">
    <text evidence="2">The sequence shown here is derived from an EMBL/GenBank/DDBJ whole genome shotgun (WGS) entry which is preliminary data.</text>
</comment>
<reference evidence="2 3" key="1">
    <citation type="submission" date="2024-01" db="EMBL/GenBank/DDBJ databases">
        <title>Genome assemblies of Stephania.</title>
        <authorList>
            <person name="Yang L."/>
        </authorList>
    </citation>
    <scope>NUCLEOTIDE SEQUENCE [LARGE SCALE GENOMIC DNA]</scope>
    <source>
        <strain evidence="2">JXDWG</strain>
        <tissue evidence="2">Leaf</tissue>
    </source>
</reference>
<keyword evidence="3" id="KW-1185">Reference proteome</keyword>
<organism evidence="2 3">
    <name type="scientific">Stephania cephalantha</name>
    <dbReference type="NCBI Taxonomy" id="152367"/>
    <lineage>
        <taxon>Eukaryota</taxon>
        <taxon>Viridiplantae</taxon>
        <taxon>Streptophyta</taxon>
        <taxon>Embryophyta</taxon>
        <taxon>Tracheophyta</taxon>
        <taxon>Spermatophyta</taxon>
        <taxon>Magnoliopsida</taxon>
        <taxon>Ranunculales</taxon>
        <taxon>Menispermaceae</taxon>
        <taxon>Menispermoideae</taxon>
        <taxon>Cissampelideae</taxon>
        <taxon>Stephania</taxon>
    </lineage>
</organism>
<feature type="compositionally biased region" description="Basic residues" evidence="1">
    <location>
        <begin position="29"/>
        <end position="39"/>
    </location>
</feature>
<proteinExistence type="predicted"/>
<dbReference type="Proteomes" id="UP001419268">
    <property type="component" value="Unassembled WGS sequence"/>
</dbReference>
<evidence type="ECO:0000313" key="3">
    <source>
        <dbReference type="Proteomes" id="UP001419268"/>
    </source>
</evidence>
<sequence>MSTQGIGLFLASSASAPFHQMNTNPKGPNKNKSKHKKENKKIPEVEEVSIFLAFEKFERHSFLGLNC</sequence>